<keyword evidence="3" id="KW-1185">Reference proteome</keyword>
<feature type="chain" id="PRO_5011558193" description="Inhibitor of g-type lysozyme" evidence="1">
    <location>
        <begin position="23"/>
        <end position="131"/>
    </location>
</feature>
<evidence type="ECO:0000256" key="1">
    <source>
        <dbReference type="SAM" id="SignalP"/>
    </source>
</evidence>
<protein>
    <recommendedName>
        <fullName evidence="4">Inhibitor of g-type lysozyme</fullName>
    </recommendedName>
</protein>
<keyword evidence="1" id="KW-0732">Signal</keyword>
<dbReference type="OrthoDB" id="964913at2"/>
<feature type="signal peptide" evidence="1">
    <location>
        <begin position="1"/>
        <end position="22"/>
    </location>
</feature>
<evidence type="ECO:0000313" key="3">
    <source>
        <dbReference type="Proteomes" id="UP000198793"/>
    </source>
</evidence>
<accession>A0A1H0MYF6</accession>
<dbReference type="AlphaFoldDB" id="A0A1H0MYF6"/>
<proteinExistence type="predicted"/>
<dbReference type="Proteomes" id="UP000198793">
    <property type="component" value="Unassembled WGS sequence"/>
</dbReference>
<organism evidence="2 3">
    <name type="scientific">Aureimonas jatrophae</name>
    <dbReference type="NCBI Taxonomy" id="1166073"/>
    <lineage>
        <taxon>Bacteria</taxon>
        <taxon>Pseudomonadati</taxon>
        <taxon>Pseudomonadota</taxon>
        <taxon>Alphaproteobacteria</taxon>
        <taxon>Hyphomicrobiales</taxon>
        <taxon>Aurantimonadaceae</taxon>
        <taxon>Aureimonas</taxon>
    </lineage>
</organism>
<sequence length="131" mass="14043">MKRILGLIAVLAALSTSFPALAQSQERMRFQAGNDNAHAESAVRGDQYRDYVLSARGGQRIYVSLSTKGTAYFNILPPGSDGEAIYNSSQSGNDGGVTLPTSGDYRVRVYLMGADASENKRVSYTLSVGIN</sequence>
<dbReference type="RefSeq" id="WP_090677013.1">
    <property type="nucleotide sequence ID" value="NZ_FNIT01000016.1"/>
</dbReference>
<gene>
    <name evidence="2" type="ORF">SAMN05192530_11613</name>
</gene>
<dbReference type="Gene3D" id="2.60.120.380">
    <property type="match status" value="1"/>
</dbReference>
<evidence type="ECO:0008006" key="4">
    <source>
        <dbReference type="Google" id="ProtNLM"/>
    </source>
</evidence>
<reference evidence="2 3" key="1">
    <citation type="submission" date="2016-10" db="EMBL/GenBank/DDBJ databases">
        <authorList>
            <person name="de Groot N.N."/>
        </authorList>
    </citation>
    <scope>NUCLEOTIDE SEQUENCE [LARGE SCALE GENOMIC DNA]</scope>
    <source>
        <strain evidence="3">L7-484,KACC 16230,DSM 25025</strain>
    </source>
</reference>
<evidence type="ECO:0000313" key="2">
    <source>
        <dbReference type="EMBL" id="SDO85498.1"/>
    </source>
</evidence>
<dbReference type="EMBL" id="FNIT01000016">
    <property type="protein sequence ID" value="SDO85498.1"/>
    <property type="molecule type" value="Genomic_DNA"/>
</dbReference>
<name>A0A1H0MYF6_9HYPH</name>